<organism evidence="3 4">
    <name type="scientific">Datura stramonium</name>
    <name type="common">Jimsonweed</name>
    <name type="synonym">Common thornapple</name>
    <dbReference type="NCBI Taxonomy" id="4076"/>
    <lineage>
        <taxon>Eukaryota</taxon>
        <taxon>Viridiplantae</taxon>
        <taxon>Streptophyta</taxon>
        <taxon>Embryophyta</taxon>
        <taxon>Tracheophyta</taxon>
        <taxon>Spermatophyta</taxon>
        <taxon>Magnoliopsida</taxon>
        <taxon>eudicotyledons</taxon>
        <taxon>Gunneridae</taxon>
        <taxon>Pentapetalae</taxon>
        <taxon>asterids</taxon>
        <taxon>lamiids</taxon>
        <taxon>Solanales</taxon>
        <taxon>Solanaceae</taxon>
        <taxon>Solanoideae</taxon>
        <taxon>Datureae</taxon>
        <taxon>Datura</taxon>
    </lineage>
</organism>
<gene>
    <name evidence="3" type="ORF">HAX54_036915</name>
</gene>
<evidence type="ECO:0000256" key="1">
    <source>
        <dbReference type="SAM" id="Coils"/>
    </source>
</evidence>
<dbReference type="EMBL" id="JACEIK010004911">
    <property type="protein sequence ID" value="MCD9646758.1"/>
    <property type="molecule type" value="Genomic_DNA"/>
</dbReference>
<feature type="compositionally biased region" description="Low complexity" evidence="2">
    <location>
        <begin position="41"/>
        <end position="52"/>
    </location>
</feature>
<feature type="coiled-coil region" evidence="1">
    <location>
        <begin position="68"/>
        <end position="151"/>
    </location>
</feature>
<evidence type="ECO:0008006" key="5">
    <source>
        <dbReference type="Google" id="ProtNLM"/>
    </source>
</evidence>
<protein>
    <recommendedName>
        <fullName evidence="5">RAB6-interacting golgin</fullName>
    </recommendedName>
</protein>
<keyword evidence="4" id="KW-1185">Reference proteome</keyword>
<evidence type="ECO:0000256" key="2">
    <source>
        <dbReference type="SAM" id="MobiDB-lite"/>
    </source>
</evidence>
<evidence type="ECO:0000313" key="4">
    <source>
        <dbReference type="Proteomes" id="UP000823775"/>
    </source>
</evidence>
<accession>A0ABS8VIB5</accession>
<sequence>MPSMEIIESPASQPLRPGPGRPWKQRSDVTEAPTVSPFQVSATTSTLLGSTSDRPLEVSSDEEETMLTGVFEENLDKAKEKKKSLKRQIEDLKTEVANMEHEEEHLKHEEIKYKEAHEVAKAKMQELGTQLEAAQAKRRKIEQRKNAALREIESATPHLQSEFLDYLY</sequence>
<keyword evidence="1" id="KW-0175">Coiled coil</keyword>
<feature type="region of interest" description="Disordered" evidence="2">
    <location>
        <begin position="1"/>
        <end position="62"/>
    </location>
</feature>
<evidence type="ECO:0000313" key="3">
    <source>
        <dbReference type="EMBL" id="MCD9646758.1"/>
    </source>
</evidence>
<name>A0ABS8VIB5_DATST</name>
<proteinExistence type="predicted"/>
<comment type="caution">
    <text evidence="3">The sequence shown here is derived from an EMBL/GenBank/DDBJ whole genome shotgun (WGS) entry which is preliminary data.</text>
</comment>
<reference evidence="3 4" key="1">
    <citation type="journal article" date="2021" name="BMC Genomics">
        <title>Datura genome reveals duplications of psychoactive alkaloid biosynthetic genes and high mutation rate following tissue culture.</title>
        <authorList>
            <person name="Rajewski A."/>
            <person name="Carter-House D."/>
            <person name="Stajich J."/>
            <person name="Litt A."/>
        </authorList>
    </citation>
    <scope>NUCLEOTIDE SEQUENCE [LARGE SCALE GENOMIC DNA]</scope>
    <source>
        <strain evidence="3">AR-01</strain>
    </source>
</reference>
<dbReference type="Proteomes" id="UP000823775">
    <property type="component" value="Unassembled WGS sequence"/>
</dbReference>